<keyword evidence="7 10" id="KW-0573">Peptidoglycan synthesis</keyword>
<evidence type="ECO:0000256" key="9">
    <source>
        <dbReference type="ARBA" id="ARBA00023316"/>
    </source>
</evidence>
<comment type="catalytic activity">
    <reaction evidence="10 11">
        <text>D-alanyl-D-alanine + UDP-N-acetyl-alpha-D-muramoyl-L-alanyl-gamma-D-glutamyl-meso-2,6-diaminopimelate + ATP = UDP-N-acetyl-alpha-D-muramoyl-L-alanyl-gamma-D-glutamyl-meso-2,6-diaminopimeloyl-D-alanyl-D-alanine + ADP + phosphate + H(+)</text>
        <dbReference type="Rhea" id="RHEA:28374"/>
        <dbReference type="ChEBI" id="CHEBI:15378"/>
        <dbReference type="ChEBI" id="CHEBI:30616"/>
        <dbReference type="ChEBI" id="CHEBI:43474"/>
        <dbReference type="ChEBI" id="CHEBI:57822"/>
        <dbReference type="ChEBI" id="CHEBI:61386"/>
        <dbReference type="ChEBI" id="CHEBI:83905"/>
        <dbReference type="ChEBI" id="CHEBI:456216"/>
        <dbReference type="EC" id="6.3.2.10"/>
    </reaction>
</comment>
<sequence length="428" mass="47301">MEELFQLFYACSEVSTDTRKISENALFIALKGDNFDGNKYAKAAIEKGAKYAIVDDKTVADEKTTFYVKDSLIFLQKLASYHRNSFDIPVIAITGTNGKTTTKELVAAVLIKKYNVLFTKGNLNNHIGVPLTLLQLNKEHDMAIIEMGASKLGDIKELTDIAHPTHGIITNIGHAHIEGFGSPENIIKTKTELYKAIQENKGQLFYNADDDVLKNKLPHSCPTSTYGTTEEADVSGEIIDLSPMLSFKWKSKDYSSPSVNTQIIGKYNFYNMLAAICIGSHFEVDGNEINSALVEYKPSNNRSQLEKTSYNTVILDAYNANPTSVKSALENFAEISSENKMFVLGDMLELGENTNQYHLEAIQLSKGLKLQGMFVGSIFSGLAKENDILAFESTTKAMEFLSTALPKDNLILLKGSRGIGLEKLIEIL</sequence>
<dbReference type="GO" id="GO:0009252">
    <property type="term" value="P:peptidoglycan biosynthetic process"/>
    <property type="evidence" value="ECO:0007669"/>
    <property type="project" value="UniProtKB-UniRule"/>
</dbReference>
<evidence type="ECO:0000256" key="5">
    <source>
        <dbReference type="ARBA" id="ARBA00022840"/>
    </source>
</evidence>
<evidence type="ECO:0000313" key="16">
    <source>
        <dbReference type="Proteomes" id="UP000293952"/>
    </source>
</evidence>
<dbReference type="Pfam" id="PF02875">
    <property type="entry name" value="Mur_ligase_C"/>
    <property type="match status" value="1"/>
</dbReference>
<dbReference type="OrthoDB" id="9801978at2"/>
<dbReference type="NCBIfam" id="TIGR01143">
    <property type="entry name" value="murF"/>
    <property type="match status" value="1"/>
</dbReference>
<dbReference type="SUPFAM" id="SSF53244">
    <property type="entry name" value="MurD-like peptide ligases, peptide-binding domain"/>
    <property type="match status" value="1"/>
</dbReference>
<evidence type="ECO:0000256" key="6">
    <source>
        <dbReference type="ARBA" id="ARBA00022960"/>
    </source>
</evidence>
<comment type="function">
    <text evidence="10 11">Involved in cell wall formation. Catalyzes the final step in the synthesis of UDP-N-acetylmuramoyl-pentapeptide, the precursor of murein.</text>
</comment>
<evidence type="ECO:0000256" key="2">
    <source>
        <dbReference type="ARBA" id="ARBA00022598"/>
    </source>
</evidence>
<evidence type="ECO:0000256" key="3">
    <source>
        <dbReference type="ARBA" id="ARBA00022618"/>
    </source>
</evidence>
<dbReference type="GO" id="GO:0008766">
    <property type="term" value="F:UDP-N-acetylmuramoylalanyl-D-glutamyl-2,6-diaminopimelate-D-alanyl-D-alanine ligase activity"/>
    <property type="evidence" value="ECO:0007669"/>
    <property type="project" value="RHEA"/>
</dbReference>
<keyword evidence="4 10" id="KW-0547">Nucleotide-binding</keyword>
<dbReference type="GO" id="GO:0047480">
    <property type="term" value="F:UDP-N-acetylmuramoyl-tripeptide-D-alanyl-D-alanine ligase activity"/>
    <property type="evidence" value="ECO:0007669"/>
    <property type="project" value="UniProtKB-UniRule"/>
</dbReference>
<dbReference type="GO" id="GO:0051301">
    <property type="term" value="P:cell division"/>
    <property type="evidence" value="ECO:0007669"/>
    <property type="project" value="UniProtKB-KW"/>
</dbReference>
<dbReference type="GO" id="GO:0008360">
    <property type="term" value="P:regulation of cell shape"/>
    <property type="evidence" value="ECO:0007669"/>
    <property type="project" value="UniProtKB-KW"/>
</dbReference>
<comment type="caution">
    <text evidence="15">The sequence shown here is derived from an EMBL/GenBank/DDBJ whole genome shotgun (WGS) entry which is preliminary data.</text>
</comment>
<evidence type="ECO:0000256" key="7">
    <source>
        <dbReference type="ARBA" id="ARBA00022984"/>
    </source>
</evidence>
<keyword evidence="2 10" id="KW-0436">Ligase</keyword>
<dbReference type="InterPro" id="IPR005863">
    <property type="entry name" value="UDP-N-AcMur_synth"/>
</dbReference>
<dbReference type="GO" id="GO:0071555">
    <property type="term" value="P:cell wall organization"/>
    <property type="evidence" value="ECO:0007669"/>
    <property type="project" value="UniProtKB-KW"/>
</dbReference>
<evidence type="ECO:0000259" key="13">
    <source>
        <dbReference type="Pfam" id="PF02875"/>
    </source>
</evidence>
<dbReference type="InterPro" id="IPR004101">
    <property type="entry name" value="Mur_ligase_C"/>
</dbReference>
<dbReference type="SUPFAM" id="SSF53623">
    <property type="entry name" value="MurD-like peptide ligases, catalytic domain"/>
    <property type="match status" value="1"/>
</dbReference>
<dbReference type="EC" id="6.3.2.10" evidence="10 11"/>
<keyword evidence="6 10" id="KW-0133">Cell shape</keyword>
<dbReference type="InterPro" id="IPR013221">
    <property type="entry name" value="Mur_ligase_cen"/>
</dbReference>
<evidence type="ECO:0000256" key="10">
    <source>
        <dbReference type="HAMAP-Rule" id="MF_02019"/>
    </source>
</evidence>
<dbReference type="InterPro" id="IPR051046">
    <property type="entry name" value="MurCDEF_CellWall_CoF430Synth"/>
</dbReference>
<evidence type="ECO:0000256" key="1">
    <source>
        <dbReference type="ARBA" id="ARBA00022490"/>
    </source>
</evidence>
<evidence type="ECO:0000259" key="12">
    <source>
        <dbReference type="Pfam" id="PF01225"/>
    </source>
</evidence>
<dbReference type="UniPathway" id="UPA00219"/>
<dbReference type="Pfam" id="PF08245">
    <property type="entry name" value="Mur_ligase_M"/>
    <property type="match status" value="1"/>
</dbReference>
<name>A0A4Q4KIW8_9FLAO</name>
<dbReference type="InterPro" id="IPR000713">
    <property type="entry name" value="Mur_ligase_N"/>
</dbReference>
<keyword evidence="9 10" id="KW-0961">Cell wall biogenesis/degradation</keyword>
<dbReference type="HAMAP" id="MF_02019">
    <property type="entry name" value="MurF"/>
    <property type="match status" value="1"/>
</dbReference>
<protein>
    <recommendedName>
        <fullName evidence="10 11">UDP-N-acetylmuramoyl-tripeptide--D-alanyl-D-alanine ligase</fullName>
        <ecNumber evidence="10 11">6.3.2.10</ecNumber>
    </recommendedName>
    <alternativeName>
        <fullName evidence="10">D-alanyl-D-alanine-adding enzyme</fullName>
    </alternativeName>
</protein>
<comment type="similarity">
    <text evidence="10">Belongs to the MurCDEF family. MurF subfamily.</text>
</comment>
<keyword evidence="5 10" id="KW-0067">ATP-binding</keyword>
<keyword evidence="16" id="KW-1185">Reference proteome</keyword>
<feature type="binding site" evidence="10">
    <location>
        <begin position="95"/>
        <end position="101"/>
    </location>
    <ligand>
        <name>ATP</name>
        <dbReference type="ChEBI" id="CHEBI:30616"/>
    </ligand>
</feature>
<dbReference type="Gene3D" id="3.40.1390.10">
    <property type="entry name" value="MurE/MurF, N-terminal domain"/>
    <property type="match status" value="1"/>
</dbReference>
<dbReference type="InterPro" id="IPR035911">
    <property type="entry name" value="MurE/MurF_N"/>
</dbReference>
<keyword evidence="3 10" id="KW-0132">Cell division</keyword>
<evidence type="ECO:0000256" key="8">
    <source>
        <dbReference type="ARBA" id="ARBA00023306"/>
    </source>
</evidence>
<feature type="domain" description="Mur ligase central" evidence="14">
    <location>
        <begin position="93"/>
        <end position="278"/>
    </location>
</feature>
<reference evidence="15 16" key="1">
    <citation type="submission" date="2019-02" db="EMBL/GenBank/DDBJ databases">
        <title>Genome sequence of the sea-ice species Brumimicrobium glaciale.</title>
        <authorList>
            <person name="Bowman J.P."/>
        </authorList>
    </citation>
    <scope>NUCLEOTIDE SEQUENCE [LARGE SCALE GENOMIC DNA]</scope>
    <source>
        <strain evidence="15 16">IC156</strain>
    </source>
</reference>
<evidence type="ECO:0000256" key="4">
    <source>
        <dbReference type="ARBA" id="ARBA00022741"/>
    </source>
</evidence>
<dbReference type="PANTHER" id="PTHR43024:SF1">
    <property type="entry name" value="UDP-N-ACETYLMURAMOYL-TRIPEPTIDE--D-ALANYL-D-ALANINE LIGASE"/>
    <property type="match status" value="1"/>
</dbReference>
<feature type="domain" description="Mur ligase N-terminal catalytic" evidence="12">
    <location>
        <begin position="13"/>
        <end position="60"/>
    </location>
</feature>
<dbReference type="Proteomes" id="UP000293952">
    <property type="component" value="Unassembled WGS sequence"/>
</dbReference>
<dbReference type="Gene3D" id="3.40.1190.10">
    <property type="entry name" value="Mur-like, catalytic domain"/>
    <property type="match status" value="1"/>
</dbReference>
<dbReference type="InterPro" id="IPR036615">
    <property type="entry name" value="Mur_ligase_C_dom_sf"/>
</dbReference>
<dbReference type="GO" id="GO:0005524">
    <property type="term" value="F:ATP binding"/>
    <property type="evidence" value="ECO:0007669"/>
    <property type="project" value="UniProtKB-UniRule"/>
</dbReference>
<dbReference type="AlphaFoldDB" id="A0A4Q4KIW8"/>
<dbReference type="Gene3D" id="3.90.190.20">
    <property type="entry name" value="Mur ligase, C-terminal domain"/>
    <property type="match status" value="1"/>
</dbReference>
<accession>A0A4Q4KIW8</accession>
<dbReference type="PANTHER" id="PTHR43024">
    <property type="entry name" value="UDP-N-ACETYLMURAMOYL-TRIPEPTIDE--D-ALANYL-D-ALANINE LIGASE"/>
    <property type="match status" value="1"/>
</dbReference>
<proteinExistence type="inferred from homology"/>
<evidence type="ECO:0000256" key="11">
    <source>
        <dbReference type="RuleBase" id="RU004136"/>
    </source>
</evidence>
<comment type="subcellular location">
    <subcellularLocation>
        <location evidence="10 11">Cytoplasm</location>
    </subcellularLocation>
</comment>
<dbReference type="GO" id="GO:0005737">
    <property type="term" value="C:cytoplasm"/>
    <property type="evidence" value="ECO:0007669"/>
    <property type="project" value="UniProtKB-SubCell"/>
</dbReference>
<dbReference type="SUPFAM" id="SSF63418">
    <property type="entry name" value="MurE/MurF N-terminal domain"/>
    <property type="match status" value="1"/>
</dbReference>
<evidence type="ECO:0000313" key="15">
    <source>
        <dbReference type="EMBL" id="RYM32858.1"/>
    </source>
</evidence>
<feature type="domain" description="Mur ligase C-terminal" evidence="13">
    <location>
        <begin position="302"/>
        <end position="417"/>
    </location>
</feature>
<dbReference type="RefSeq" id="WP_130094195.1">
    <property type="nucleotide sequence ID" value="NZ_SETE01000005.1"/>
</dbReference>
<comment type="pathway">
    <text evidence="10 11">Cell wall biogenesis; peptidoglycan biosynthesis.</text>
</comment>
<keyword evidence="8 10" id="KW-0131">Cell cycle</keyword>
<evidence type="ECO:0000259" key="14">
    <source>
        <dbReference type="Pfam" id="PF08245"/>
    </source>
</evidence>
<dbReference type="EMBL" id="SETE01000005">
    <property type="protein sequence ID" value="RYM32858.1"/>
    <property type="molecule type" value="Genomic_DNA"/>
</dbReference>
<organism evidence="15 16">
    <name type="scientific">Brumimicrobium glaciale</name>
    <dbReference type="NCBI Taxonomy" id="200475"/>
    <lineage>
        <taxon>Bacteria</taxon>
        <taxon>Pseudomonadati</taxon>
        <taxon>Bacteroidota</taxon>
        <taxon>Flavobacteriia</taxon>
        <taxon>Flavobacteriales</taxon>
        <taxon>Crocinitomicaceae</taxon>
        <taxon>Brumimicrobium</taxon>
    </lineage>
</organism>
<keyword evidence="1 10" id="KW-0963">Cytoplasm</keyword>
<dbReference type="Pfam" id="PF01225">
    <property type="entry name" value="Mur_ligase"/>
    <property type="match status" value="1"/>
</dbReference>
<gene>
    <name evidence="10" type="primary">murF</name>
    <name evidence="15" type="ORF">ERX46_12435</name>
</gene>
<dbReference type="InterPro" id="IPR036565">
    <property type="entry name" value="Mur-like_cat_sf"/>
</dbReference>